<comment type="caution">
    <text evidence="4">The sequence shown here is derived from an EMBL/GenBank/DDBJ whole genome shotgun (WGS) entry which is preliminary data.</text>
</comment>
<dbReference type="RefSeq" id="WP_176352563.1">
    <property type="nucleotide sequence ID" value="NZ_JABWDU010000002.1"/>
</dbReference>
<evidence type="ECO:0000256" key="2">
    <source>
        <dbReference type="SAM" id="MobiDB-lite"/>
    </source>
</evidence>
<evidence type="ECO:0000256" key="1">
    <source>
        <dbReference type="SAM" id="Coils"/>
    </source>
</evidence>
<organism evidence="4 5">
    <name type="scientific">Ensifer oleiphilus</name>
    <dbReference type="NCBI Taxonomy" id="2742698"/>
    <lineage>
        <taxon>Bacteria</taxon>
        <taxon>Pseudomonadati</taxon>
        <taxon>Pseudomonadota</taxon>
        <taxon>Alphaproteobacteria</taxon>
        <taxon>Hyphomicrobiales</taxon>
        <taxon>Rhizobiaceae</taxon>
        <taxon>Sinorhizobium/Ensifer group</taxon>
        <taxon>Ensifer</taxon>
    </lineage>
</organism>
<sequence length="535" mass="57715">MGKSKAPKPPDPRETAAAQTSTNIGTAVANGTLSNINQVTPDGSLTYSQTGTRKWTDPMNGANYDLPIWTATQTLSPAQQAIKDQTDAAEKNLATLANNQSGRLNDLLGKPIDLSGAPAAGNPASINLPSYSQYGGGPNLQTHLGNTGTVQNAIAGAGDIQKGVGNAGTIQTSLGNAGDVTRSYETNFDTKRYEDALMSRMNPQLERDRAALETQLANQGLQPGSEAYNRAIDQAGRQANDARFGAILNAGQEQSRLAGLARDAAGFQNSAQQQAYNQALASGQFANQAQNQQYTQNANNMQQANAAQQQLFAQNQAQQQAMNAAQQQTFNQALAAAGFSNDAQQQMHQNGQSATAANNALKDQTYNAQQAQLAAQNAARAQYLNEMYAQRNQPINEISSLLSGAQVSNPNFVPTQGQRIEPADYAGLVQNNYRGQLEAYKARMDAGNGILKNFLDFLPKPSDRRLKKDIKKVGKFEGHSLYEYRYKGEPQRGAKHVGVMAQEVEKTRPDVVSRDPDGMRRVDYGRLFSAGRKKR</sequence>
<evidence type="ECO:0000313" key="4">
    <source>
        <dbReference type="EMBL" id="NVD38961.1"/>
    </source>
</evidence>
<feature type="coiled-coil region" evidence="1">
    <location>
        <begin position="291"/>
        <end position="328"/>
    </location>
</feature>
<dbReference type="InterPro" id="IPR030392">
    <property type="entry name" value="S74_ICA"/>
</dbReference>
<feature type="domain" description="Peptidase S74" evidence="3">
    <location>
        <begin position="462"/>
        <end position="512"/>
    </location>
</feature>
<protein>
    <submittedName>
        <fullName evidence="4">Tail fiber domain-containing protein</fullName>
    </submittedName>
</protein>
<evidence type="ECO:0000259" key="3">
    <source>
        <dbReference type="Pfam" id="PF13884"/>
    </source>
</evidence>
<dbReference type="AlphaFoldDB" id="A0A7Y6Q4P0"/>
<reference evidence="4 5" key="1">
    <citation type="submission" date="2020-06" db="EMBL/GenBank/DDBJ databases">
        <authorList>
            <person name="Grouzdev D.S."/>
        </authorList>
    </citation>
    <scope>NUCLEOTIDE SEQUENCE [LARGE SCALE GENOMIC DNA]</scope>
    <source>
        <strain evidence="4 5">HO-A22</strain>
    </source>
</reference>
<gene>
    <name evidence="4" type="ORF">HT585_08850</name>
</gene>
<dbReference type="Pfam" id="PF13884">
    <property type="entry name" value="Peptidase_S74"/>
    <property type="match status" value="1"/>
</dbReference>
<keyword evidence="1" id="KW-0175">Coiled coil</keyword>
<keyword evidence="5" id="KW-1185">Reference proteome</keyword>
<dbReference type="Proteomes" id="UP000520198">
    <property type="component" value="Unassembled WGS sequence"/>
</dbReference>
<evidence type="ECO:0000313" key="5">
    <source>
        <dbReference type="Proteomes" id="UP000520198"/>
    </source>
</evidence>
<dbReference type="EMBL" id="JABWDU010000002">
    <property type="protein sequence ID" value="NVD38961.1"/>
    <property type="molecule type" value="Genomic_DNA"/>
</dbReference>
<feature type="region of interest" description="Disordered" evidence="2">
    <location>
        <begin position="1"/>
        <end position="20"/>
    </location>
</feature>
<proteinExistence type="predicted"/>
<accession>A0A7Y6Q4P0</accession>
<name>A0A7Y6Q4P0_9HYPH</name>